<keyword evidence="2" id="KW-1185">Reference proteome</keyword>
<accession>A0A5M3WQ64</accession>
<name>A0A5M3WQ64_9ACTN</name>
<evidence type="ECO:0000313" key="1">
    <source>
        <dbReference type="EMBL" id="GES08853.1"/>
    </source>
</evidence>
<proteinExistence type="predicted"/>
<protein>
    <submittedName>
        <fullName evidence="1">Uncharacterized protein</fullName>
    </submittedName>
</protein>
<gene>
    <name evidence="1" type="ORF">Amac_024490</name>
</gene>
<dbReference type="Proteomes" id="UP000331127">
    <property type="component" value="Unassembled WGS sequence"/>
</dbReference>
<reference evidence="1 2" key="1">
    <citation type="submission" date="2019-10" db="EMBL/GenBank/DDBJ databases">
        <title>Whole genome shotgun sequence of Acrocarpospora macrocephala NBRC 16266.</title>
        <authorList>
            <person name="Ichikawa N."/>
            <person name="Kimura A."/>
            <person name="Kitahashi Y."/>
            <person name="Komaki H."/>
            <person name="Oguchi A."/>
        </authorList>
    </citation>
    <scope>NUCLEOTIDE SEQUENCE [LARGE SCALE GENOMIC DNA]</scope>
    <source>
        <strain evidence="1 2">NBRC 16266</strain>
    </source>
</reference>
<sequence>MSLNADEAFIEWARHRSTDGCSASLTEDSAYQSGLSFSEHATQAKQRFVDLWNPVAQQYGLSQRTADDI</sequence>
<organism evidence="1 2">
    <name type="scientific">Acrocarpospora macrocephala</name>
    <dbReference type="NCBI Taxonomy" id="150177"/>
    <lineage>
        <taxon>Bacteria</taxon>
        <taxon>Bacillati</taxon>
        <taxon>Actinomycetota</taxon>
        <taxon>Actinomycetes</taxon>
        <taxon>Streptosporangiales</taxon>
        <taxon>Streptosporangiaceae</taxon>
        <taxon>Acrocarpospora</taxon>
    </lineage>
</organism>
<evidence type="ECO:0000313" key="2">
    <source>
        <dbReference type="Proteomes" id="UP000331127"/>
    </source>
</evidence>
<dbReference type="AlphaFoldDB" id="A0A5M3WQ64"/>
<dbReference type="EMBL" id="BLAE01000012">
    <property type="protein sequence ID" value="GES08853.1"/>
    <property type="molecule type" value="Genomic_DNA"/>
</dbReference>
<comment type="caution">
    <text evidence="1">The sequence shown here is derived from an EMBL/GenBank/DDBJ whole genome shotgun (WGS) entry which is preliminary data.</text>
</comment>